<evidence type="ECO:0000313" key="1">
    <source>
        <dbReference type="EMBL" id="PFH50189.1"/>
    </source>
</evidence>
<gene>
    <name evidence="1" type="ORF">AMATHDRAFT_61516</name>
</gene>
<dbReference type="Proteomes" id="UP000242287">
    <property type="component" value="Unassembled WGS sequence"/>
</dbReference>
<dbReference type="AlphaFoldDB" id="A0A2A9NHV7"/>
<dbReference type="EMBL" id="KZ302009">
    <property type="protein sequence ID" value="PFH50189.1"/>
    <property type="molecule type" value="Genomic_DNA"/>
</dbReference>
<sequence>MNRRESRKTGVFDFEPTCIHSSLHSFTKSEVGSELDMPRLYPSSMRIYAMPWANTAILHNGFTKRCLMAGRRNELKACSFSGSFNQGFSCLISPVLSSLLWLR</sequence>
<name>A0A2A9NHV7_9AGAR</name>
<reference evidence="1 2" key="1">
    <citation type="submission" date="2014-02" db="EMBL/GenBank/DDBJ databases">
        <title>Transposable element dynamics among asymbiotic and ectomycorrhizal Amanita fungi.</title>
        <authorList>
            <consortium name="DOE Joint Genome Institute"/>
            <person name="Hess J."/>
            <person name="Skrede I."/>
            <person name="Wolfe B."/>
            <person name="LaButti K."/>
            <person name="Ohm R.A."/>
            <person name="Grigoriev I.V."/>
            <person name="Pringle A."/>
        </authorList>
    </citation>
    <scope>NUCLEOTIDE SEQUENCE [LARGE SCALE GENOMIC DNA]</scope>
    <source>
        <strain evidence="1 2">SKay4041</strain>
    </source>
</reference>
<evidence type="ECO:0000313" key="2">
    <source>
        <dbReference type="Proteomes" id="UP000242287"/>
    </source>
</evidence>
<protein>
    <submittedName>
        <fullName evidence="1">Uncharacterized protein</fullName>
    </submittedName>
</protein>
<accession>A0A2A9NHV7</accession>
<organism evidence="1 2">
    <name type="scientific">Amanita thiersii Skay4041</name>
    <dbReference type="NCBI Taxonomy" id="703135"/>
    <lineage>
        <taxon>Eukaryota</taxon>
        <taxon>Fungi</taxon>
        <taxon>Dikarya</taxon>
        <taxon>Basidiomycota</taxon>
        <taxon>Agaricomycotina</taxon>
        <taxon>Agaricomycetes</taxon>
        <taxon>Agaricomycetidae</taxon>
        <taxon>Agaricales</taxon>
        <taxon>Pluteineae</taxon>
        <taxon>Amanitaceae</taxon>
        <taxon>Amanita</taxon>
    </lineage>
</organism>
<keyword evidence="2" id="KW-1185">Reference proteome</keyword>
<proteinExistence type="predicted"/>